<dbReference type="GO" id="GO:0003677">
    <property type="term" value="F:DNA binding"/>
    <property type="evidence" value="ECO:0007669"/>
    <property type="project" value="InterPro"/>
</dbReference>
<evidence type="ECO:0000256" key="2">
    <source>
        <dbReference type="PROSITE-ProRule" id="PRU00169"/>
    </source>
</evidence>
<dbReference type="PANTHER" id="PTHR44591:SF3">
    <property type="entry name" value="RESPONSE REGULATORY DOMAIN-CONTAINING PROTEIN"/>
    <property type="match status" value="1"/>
</dbReference>
<dbReference type="InterPro" id="IPR001789">
    <property type="entry name" value="Sig_transdc_resp-reg_receiver"/>
</dbReference>
<keyword evidence="5" id="KW-1185">Reference proteome</keyword>
<dbReference type="Pfam" id="PF00072">
    <property type="entry name" value="Response_reg"/>
    <property type="match status" value="1"/>
</dbReference>
<dbReference type="NCBIfam" id="NF006623">
    <property type="entry name" value="PRK09191.1"/>
    <property type="match status" value="1"/>
</dbReference>
<dbReference type="SUPFAM" id="SSF88659">
    <property type="entry name" value="Sigma3 and sigma4 domains of RNA polymerase sigma factors"/>
    <property type="match status" value="1"/>
</dbReference>
<dbReference type="Pfam" id="PF22029">
    <property type="entry name" value="PhyR_sigma2"/>
    <property type="match status" value="1"/>
</dbReference>
<feature type="modified residue" description="4-aspartylphosphate" evidence="2">
    <location>
        <position position="199"/>
    </location>
</feature>
<dbReference type="GO" id="GO:0000160">
    <property type="term" value="P:phosphorelay signal transduction system"/>
    <property type="evidence" value="ECO:0007669"/>
    <property type="project" value="InterPro"/>
</dbReference>
<reference evidence="5" key="1">
    <citation type="submission" date="2018-05" db="EMBL/GenBank/DDBJ databases">
        <title>Azospirillum thermophila sp. nov., a novel isolated from hot spring.</title>
        <authorList>
            <person name="Zhao Z."/>
        </authorList>
    </citation>
    <scope>NUCLEOTIDE SEQUENCE [LARGE SCALE GENOMIC DNA]</scope>
    <source>
        <strain evidence="5">CFH 70021</strain>
    </source>
</reference>
<dbReference type="InterPro" id="IPR011006">
    <property type="entry name" value="CheY-like_superfamily"/>
</dbReference>
<dbReference type="OrthoDB" id="9786101at2"/>
<evidence type="ECO:0000313" key="5">
    <source>
        <dbReference type="Proteomes" id="UP000245629"/>
    </source>
</evidence>
<keyword evidence="1 2" id="KW-0597">Phosphoprotein</keyword>
<evidence type="ECO:0000313" key="4">
    <source>
        <dbReference type="EMBL" id="AWK87068.1"/>
    </source>
</evidence>
<dbReference type="SMART" id="SM00448">
    <property type="entry name" value="REC"/>
    <property type="match status" value="1"/>
</dbReference>
<dbReference type="Proteomes" id="UP000245629">
    <property type="component" value="Chromosome 2"/>
</dbReference>
<evidence type="ECO:0000256" key="1">
    <source>
        <dbReference type="ARBA" id="ARBA00022553"/>
    </source>
</evidence>
<dbReference type="InterPro" id="IPR053866">
    <property type="entry name" value="PhyR_sigma2"/>
</dbReference>
<accession>A0A2S2CRF6</accession>
<feature type="domain" description="Response regulatory" evidence="3">
    <location>
        <begin position="149"/>
        <end position="262"/>
    </location>
</feature>
<dbReference type="Gene3D" id="1.20.140.160">
    <property type="match status" value="1"/>
</dbReference>
<dbReference type="GO" id="GO:0006352">
    <property type="term" value="P:DNA-templated transcription initiation"/>
    <property type="evidence" value="ECO:0007669"/>
    <property type="project" value="InterPro"/>
</dbReference>
<dbReference type="GO" id="GO:0016987">
    <property type="term" value="F:sigma factor activity"/>
    <property type="evidence" value="ECO:0007669"/>
    <property type="project" value="InterPro"/>
</dbReference>
<dbReference type="RefSeq" id="WP_109327818.1">
    <property type="nucleotide sequence ID" value="NZ_CP029353.1"/>
</dbReference>
<dbReference type="EMBL" id="CP029353">
    <property type="protein sequence ID" value="AWK87068.1"/>
    <property type="molecule type" value="Genomic_DNA"/>
</dbReference>
<gene>
    <name evidence="4" type="ORF">DEW08_13275</name>
</gene>
<name>A0A2S2CRF6_9PROT</name>
<protein>
    <submittedName>
        <fullName evidence="4">Regulator</fullName>
    </submittedName>
</protein>
<dbReference type="InterPro" id="IPR050595">
    <property type="entry name" value="Bact_response_regulator"/>
</dbReference>
<dbReference type="Pfam" id="PF08281">
    <property type="entry name" value="Sigma70_r4_2"/>
    <property type="match status" value="1"/>
</dbReference>
<proteinExistence type="predicted"/>
<dbReference type="InterPro" id="IPR013249">
    <property type="entry name" value="RNA_pol_sigma70_r4_t2"/>
</dbReference>
<dbReference type="PANTHER" id="PTHR44591">
    <property type="entry name" value="STRESS RESPONSE REGULATOR PROTEIN 1"/>
    <property type="match status" value="1"/>
</dbReference>
<dbReference type="AlphaFoldDB" id="A0A2S2CRF6"/>
<dbReference type="SUPFAM" id="SSF52172">
    <property type="entry name" value="CheY-like"/>
    <property type="match status" value="1"/>
</dbReference>
<sequence>MRVYARELYDHLPYLRRYARALTGSTERGDDLVTRCVEVAVLAPSRFGLDKGQGARLPLYALLHLLFDEPEEDGEGEADGAEGRPMASPHPIERALAALPEVERRLYLLITLEGLTLVEAAQVLHLSPVQATKRLKIARDEVRAALTQRVLVVEDNPLLAMEIGELVTDMGHVVCGTAGSEREAMELLEAERPTLALLDVRLGDGGSGVEIARHLRQKRALRTIFVTAFDGDLEELDARHLGQIVRKPFTNEAIRAAISRAVFMPTPVALA</sequence>
<organism evidence="4 5">
    <name type="scientific">Azospirillum thermophilum</name>
    <dbReference type="NCBI Taxonomy" id="2202148"/>
    <lineage>
        <taxon>Bacteria</taxon>
        <taxon>Pseudomonadati</taxon>
        <taxon>Pseudomonadota</taxon>
        <taxon>Alphaproteobacteria</taxon>
        <taxon>Rhodospirillales</taxon>
        <taxon>Azospirillaceae</taxon>
        <taxon>Azospirillum</taxon>
    </lineage>
</organism>
<dbReference type="InterPro" id="IPR013324">
    <property type="entry name" value="RNA_pol_sigma_r3/r4-like"/>
</dbReference>
<evidence type="ECO:0000259" key="3">
    <source>
        <dbReference type="PROSITE" id="PS50110"/>
    </source>
</evidence>
<dbReference type="KEGG" id="azz:DEW08_13275"/>
<dbReference type="PROSITE" id="PS50110">
    <property type="entry name" value="RESPONSE_REGULATORY"/>
    <property type="match status" value="1"/>
</dbReference>
<dbReference type="Gene3D" id="3.40.50.2300">
    <property type="match status" value="1"/>
</dbReference>